<feature type="non-terminal residue" evidence="3">
    <location>
        <position position="1"/>
    </location>
</feature>
<gene>
    <name evidence="3" type="ORF">EVOR1521_LOCUS10673</name>
</gene>
<reference evidence="3" key="1">
    <citation type="submission" date="2023-08" db="EMBL/GenBank/DDBJ databases">
        <authorList>
            <person name="Chen Y."/>
            <person name="Shah S."/>
            <person name="Dougan E. K."/>
            <person name="Thang M."/>
            <person name="Chan C."/>
        </authorList>
    </citation>
    <scope>NUCLEOTIDE SEQUENCE</scope>
</reference>
<organism evidence="3 4">
    <name type="scientific">Effrenium voratum</name>
    <dbReference type="NCBI Taxonomy" id="2562239"/>
    <lineage>
        <taxon>Eukaryota</taxon>
        <taxon>Sar</taxon>
        <taxon>Alveolata</taxon>
        <taxon>Dinophyceae</taxon>
        <taxon>Suessiales</taxon>
        <taxon>Symbiodiniaceae</taxon>
        <taxon>Effrenium</taxon>
    </lineage>
</organism>
<feature type="compositionally biased region" description="Polar residues" evidence="1">
    <location>
        <begin position="239"/>
        <end position="254"/>
    </location>
</feature>
<protein>
    <recommendedName>
        <fullName evidence="2">Reverse transcriptase Ty1/copia-type domain-containing protein</fullName>
    </recommendedName>
</protein>
<evidence type="ECO:0000313" key="3">
    <source>
        <dbReference type="EMBL" id="CAJ1383578.1"/>
    </source>
</evidence>
<dbReference type="Pfam" id="PF07727">
    <property type="entry name" value="RVT_2"/>
    <property type="match status" value="1"/>
</dbReference>
<feature type="region of interest" description="Disordered" evidence="1">
    <location>
        <begin position="239"/>
        <end position="261"/>
    </location>
</feature>
<proteinExistence type="predicted"/>
<keyword evidence="4" id="KW-1185">Reference proteome</keyword>
<sequence length="583" mass="65473">MYKSLGMSGVDVAGIYNPERFTSKANAFGLQPGFAIDLTLQKDDKGNHWDLSKTEHQKKLKGLLWKEKPAFLIGSPPCGPFSPLQNLSSHRRTAAQNEAILAEGRLHLNVAAEAYMEQHRNGRYFLHEHPKPSRSWREPCIEKLQAMDGVYTVQAPMCKWHMKAEDGQGVGLVRKETCYVTNSAEMAKALEGRCEGRHRHVHLINGRAREAQVYPPKLVNAILKGIKKELMNKGEISELSSITAGPSPDETSSEPTEHFFNPDVKTEGVFDSVTGTPLKTDKVWEARREEMTWVKKQDLYEVVDEQVCWDETGRGPIGLKWVDRNKGDALNENYRSRLVVREIKRSSVPLAEFESFSAMPPLAALKVLCSLLVSKKVSKSGQPLKLRLTDISRAHFYGQARRRVFCNLPEGEEIAGKCALLKRSMYGTLDAASIWQQTYADVLKKNNIKQCVAWPALFYQEDSDLRFMVHGVLSEKFEYRVDGQIGPEATDGTAMCVLNSVLEFNKDTGVLTYEADPRHAEHIIRALNLEESKSVSTPAEKQKLTDVLAAEGLPELDETATAQYRSLTMRAAYLSMDRADLSE</sequence>
<dbReference type="InterPro" id="IPR013103">
    <property type="entry name" value="RVT_2"/>
</dbReference>
<evidence type="ECO:0000313" key="4">
    <source>
        <dbReference type="Proteomes" id="UP001178507"/>
    </source>
</evidence>
<evidence type="ECO:0000256" key="1">
    <source>
        <dbReference type="SAM" id="MobiDB-lite"/>
    </source>
</evidence>
<dbReference type="EMBL" id="CAUJNA010001027">
    <property type="protein sequence ID" value="CAJ1383578.1"/>
    <property type="molecule type" value="Genomic_DNA"/>
</dbReference>
<dbReference type="AlphaFoldDB" id="A0AA36I9F6"/>
<name>A0AA36I9F6_9DINO</name>
<comment type="caution">
    <text evidence="3">The sequence shown here is derived from an EMBL/GenBank/DDBJ whole genome shotgun (WGS) entry which is preliminary data.</text>
</comment>
<feature type="domain" description="Reverse transcriptase Ty1/copia-type" evidence="2">
    <location>
        <begin position="312"/>
        <end position="469"/>
    </location>
</feature>
<accession>A0AA36I9F6</accession>
<evidence type="ECO:0000259" key="2">
    <source>
        <dbReference type="Pfam" id="PF07727"/>
    </source>
</evidence>
<dbReference type="Proteomes" id="UP001178507">
    <property type="component" value="Unassembled WGS sequence"/>
</dbReference>